<dbReference type="Gene3D" id="3.90.1720.10">
    <property type="entry name" value="endopeptidase domain like (from Nostoc punctiforme)"/>
    <property type="match status" value="1"/>
</dbReference>
<feature type="domain" description="NlpC/P60" evidence="6">
    <location>
        <begin position="102"/>
        <end position="251"/>
    </location>
</feature>
<evidence type="ECO:0000256" key="3">
    <source>
        <dbReference type="ARBA" id="ARBA00022801"/>
    </source>
</evidence>
<proteinExistence type="inferred from homology"/>
<sequence length="251" mass="26761">MVLWGCCLFLVLAGCGRGNTGGAGEGGVSTMQSGMDARLFDQEVTEDDALLHQGDAGLDKQVPGVPPQNGTAGGGGTGPRALQETPGMAPARPNPAIAPQAGGYTENVLSTAAMYFGTPYEYGSDRSDPSTFDCSDYTRWSYLYALGMNLPQDSRSQAQYVRSFSSRVYTDIHQAQRGDLLFFIGYRGGQPDAYRGASKAMGNISHCGLYLGNGKMIHTASARTGGVRIDNVFDNHLEYRFVMGGSVLQLK</sequence>
<gene>
    <name evidence="7" type="ORF">B2K_09155</name>
</gene>
<keyword evidence="3 7" id="KW-0378">Hydrolase</keyword>
<keyword evidence="2" id="KW-0645">Protease</keyword>
<evidence type="ECO:0000256" key="4">
    <source>
        <dbReference type="ARBA" id="ARBA00022807"/>
    </source>
</evidence>
<evidence type="ECO:0000313" key="7">
    <source>
        <dbReference type="EMBL" id="AFH60885.1"/>
    </source>
</evidence>
<dbReference type="HOGENOM" id="CLU_1081171_0_0_9"/>
<dbReference type="PATRIC" id="fig|997761.3.peg.1781"/>
<dbReference type="GO" id="GO:0006508">
    <property type="term" value="P:proteolysis"/>
    <property type="evidence" value="ECO:0007669"/>
    <property type="project" value="UniProtKB-KW"/>
</dbReference>
<dbReference type="Pfam" id="PF00877">
    <property type="entry name" value="NLPC_P60"/>
    <property type="match status" value="1"/>
</dbReference>
<dbReference type="PANTHER" id="PTHR47053:SF1">
    <property type="entry name" value="MUREIN DD-ENDOPEPTIDASE MEPH-RELATED"/>
    <property type="match status" value="1"/>
</dbReference>
<dbReference type="InterPro" id="IPR000064">
    <property type="entry name" value="NLP_P60_dom"/>
</dbReference>
<evidence type="ECO:0000256" key="2">
    <source>
        <dbReference type="ARBA" id="ARBA00022670"/>
    </source>
</evidence>
<protein>
    <submittedName>
        <fullName evidence="7">Hydrolase Nlp/P60</fullName>
    </submittedName>
</protein>
<keyword evidence="4" id="KW-0788">Thiol protease</keyword>
<dbReference type="AlphaFoldDB" id="I0BET8"/>
<dbReference type="SUPFAM" id="SSF54001">
    <property type="entry name" value="Cysteine proteinases"/>
    <property type="match status" value="1"/>
</dbReference>
<organism evidence="7">
    <name type="scientific">Paenibacillus mucilaginosus K02</name>
    <dbReference type="NCBI Taxonomy" id="997761"/>
    <lineage>
        <taxon>Bacteria</taxon>
        <taxon>Bacillati</taxon>
        <taxon>Bacillota</taxon>
        <taxon>Bacilli</taxon>
        <taxon>Bacillales</taxon>
        <taxon>Paenibacillaceae</taxon>
        <taxon>Paenibacillus</taxon>
    </lineage>
</organism>
<dbReference type="GO" id="GO:0008234">
    <property type="term" value="F:cysteine-type peptidase activity"/>
    <property type="evidence" value="ECO:0007669"/>
    <property type="project" value="UniProtKB-KW"/>
</dbReference>
<evidence type="ECO:0000256" key="1">
    <source>
        <dbReference type="ARBA" id="ARBA00007074"/>
    </source>
</evidence>
<name>I0BET8_9BACL</name>
<dbReference type="PROSITE" id="PS51935">
    <property type="entry name" value="NLPC_P60"/>
    <property type="match status" value="1"/>
</dbReference>
<dbReference type="PANTHER" id="PTHR47053">
    <property type="entry name" value="MUREIN DD-ENDOPEPTIDASE MEPH-RELATED"/>
    <property type="match status" value="1"/>
</dbReference>
<dbReference type="InterPro" id="IPR038765">
    <property type="entry name" value="Papain-like_cys_pep_sf"/>
</dbReference>
<accession>I0BET8</accession>
<feature type="region of interest" description="Disordered" evidence="5">
    <location>
        <begin position="57"/>
        <end position="81"/>
    </location>
</feature>
<dbReference type="EMBL" id="CP003422">
    <property type="protein sequence ID" value="AFH60885.1"/>
    <property type="molecule type" value="Genomic_DNA"/>
</dbReference>
<reference evidence="7" key="1">
    <citation type="submission" date="2013-06" db="EMBL/GenBank/DDBJ databases">
        <title>Complete genome sequence of Paenibacillus mucilaginosus K02.</title>
        <authorList>
            <person name="Xiao B."/>
            <person name="Sun L."/>
            <person name="Xiao L."/>
            <person name="Lian B."/>
        </authorList>
    </citation>
    <scope>NUCLEOTIDE SEQUENCE [LARGE SCALE GENOMIC DNA]</scope>
    <source>
        <strain evidence="7">K02</strain>
    </source>
</reference>
<dbReference type="KEGG" id="pmw:B2K_09155"/>
<evidence type="ECO:0000256" key="5">
    <source>
        <dbReference type="SAM" id="MobiDB-lite"/>
    </source>
</evidence>
<comment type="similarity">
    <text evidence="1">Belongs to the peptidase C40 family.</text>
</comment>
<dbReference type="InterPro" id="IPR051202">
    <property type="entry name" value="Peptidase_C40"/>
</dbReference>
<evidence type="ECO:0000259" key="6">
    <source>
        <dbReference type="PROSITE" id="PS51935"/>
    </source>
</evidence>
<dbReference type="Proteomes" id="UP000007392">
    <property type="component" value="Chromosome"/>
</dbReference>